<protein>
    <submittedName>
        <fullName evidence="1">Uncharacterized protein</fullName>
    </submittedName>
</protein>
<sequence>MWQRHHNAYCKEHNALHEYDMISSRVECNSPVVVRFTRCRDTWGVVVAPPPSESATGHNGGEVAITTVHVEGRDLLVPRVNIIAHFSGDVALRVLEEEHGNVERALERLRNPTFAYDRSMHWPLRAEAKLPALRKAAMTKAHKLDSPDGPDDAPIDLSVVRKRGARILGVSCSPNAAVQLVLRCPPPHTPPVTSIENRGDAEGKDQVVNSEMKSAQLRLLQAINVCLLPAQAVQFSKTMIGILGGKYRSEAAKTAAICESLSERPDLVALLEAELKGFAHAGEGAGACL</sequence>
<accession>A0A836C7Y5</accession>
<reference evidence="1" key="1">
    <citation type="submission" date="2021-02" db="EMBL/GenBank/DDBJ databases">
        <title>First Annotated Genome of the Yellow-green Alga Tribonema minus.</title>
        <authorList>
            <person name="Mahan K.M."/>
        </authorList>
    </citation>
    <scope>NUCLEOTIDE SEQUENCE</scope>
    <source>
        <strain evidence="1">UTEX B ZZ1240</strain>
    </source>
</reference>
<dbReference type="AlphaFoldDB" id="A0A836C7Y5"/>
<dbReference type="Proteomes" id="UP000664859">
    <property type="component" value="Unassembled WGS sequence"/>
</dbReference>
<proteinExistence type="predicted"/>
<keyword evidence="2" id="KW-1185">Reference proteome</keyword>
<comment type="caution">
    <text evidence="1">The sequence shown here is derived from an EMBL/GenBank/DDBJ whole genome shotgun (WGS) entry which is preliminary data.</text>
</comment>
<evidence type="ECO:0000313" key="2">
    <source>
        <dbReference type="Proteomes" id="UP000664859"/>
    </source>
</evidence>
<dbReference type="EMBL" id="JAFCMP010000542">
    <property type="protein sequence ID" value="KAG5175989.1"/>
    <property type="molecule type" value="Genomic_DNA"/>
</dbReference>
<name>A0A836C7Y5_9STRA</name>
<organism evidence="1 2">
    <name type="scientific">Tribonema minus</name>
    <dbReference type="NCBI Taxonomy" id="303371"/>
    <lineage>
        <taxon>Eukaryota</taxon>
        <taxon>Sar</taxon>
        <taxon>Stramenopiles</taxon>
        <taxon>Ochrophyta</taxon>
        <taxon>PX clade</taxon>
        <taxon>Xanthophyceae</taxon>
        <taxon>Tribonematales</taxon>
        <taxon>Tribonemataceae</taxon>
        <taxon>Tribonema</taxon>
    </lineage>
</organism>
<gene>
    <name evidence="1" type="ORF">JKP88DRAFT_265584</name>
</gene>
<evidence type="ECO:0000313" key="1">
    <source>
        <dbReference type="EMBL" id="KAG5175989.1"/>
    </source>
</evidence>